<dbReference type="RefSeq" id="WP_107664146.1">
    <property type="nucleotide sequence ID" value="NZ_PZKG01000049.1"/>
</dbReference>
<keyword evidence="3" id="KW-0862">Zinc</keyword>
<evidence type="ECO:0000256" key="1">
    <source>
        <dbReference type="ARBA" id="ARBA00006153"/>
    </source>
</evidence>
<evidence type="ECO:0000313" key="5">
    <source>
        <dbReference type="EMBL" id="PTE21471.1"/>
    </source>
</evidence>
<dbReference type="SUPFAM" id="SSF55031">
    <property type="entry name" value="Bacterial exopeptidase dimerisation domain"/>
    <property type="match status" value="1"/>
</dbReference>
<feature type="domain" description="Peptidase M20 dimerisation" evidence="4">
    <location>
        <begin position="218"/>
        <end position="315"/>
    </location>
</feature>
<dbReference type="Pfam" id="PF01546">
    <property type="entry name" value="Peptidase_M20"/>
    <property type="match status" value="1"/>
</dbReference>
<dbReference type="PIRSF" id="PIRSF001235">
    <property type="entry name" value="Amidase_carbamoylase"/>
    <property type="match status" value="1"/>
</dbReference>
<feature type="binding site" evidence="3">
    <location>
        <position position="90"/>
    </location>
    <ligand>
        <name>Zn(2+)</name>
        <dbReference type="ChEBI" id="CHEBI:29105"/>
        <label>1</label>
    </ligand>
</feature>
<feature type="binding site" evidence="3">
    <location>
        <position position="101"/>
    </location>
    <ligand>
        <name>Zn(2+)</name>
        <dbReference type="ChEBI" id="CHEBI:29105"/>
        <label>1</label>
    </ligand>
</feature>
<dbReference type="Gene3D" id="3.30.70.360">
    <property type="match status" value="1"/>
</dbReference>
<dbReference type="NCBIfam" id="TIGR01879">
    <property type="entry name" value="hydantase"/>
    <property type="match status" value="1"/>
</dbReference>
<dbReference type="EMBL" id="PZKG01000049">
    <property type="protein sequence ID" value="PTE21471.1"/>
    <property type="molecule type" value="Genomic_DNA"/>
</dbReference>
<comment type="caution">
    <text evidence="5">The sequence shown here is derived from an EMBL/GenBank/DDBJ whole genome shotgun (WGS) entry which is preliminary data.</text>
</comment>
<feature type="binding site" evidence="3">
    <location>
        <position position="389"/>
    </location>
    <ligand>
        <name>Zn(2+)</name>
        <dbReference type="ChEBI" id="CHEBI:29105"/>
        <label>2</label>
    </ligand>
</feature>
<dbReference type="AlphaFoldDB" id="A0A2T4JU73"/>
<dbReference type="OrthoDB" id="9808195at2"/>
<organism evidence="5 6">
    <name type="scientific">Cereibacter changlensis JA139</name>
    <dbReference type="NCBI Taxonomy" id="1188249"/>
    <lineage>
        <taxon>Bacteria</taxon>
        <taxon>Pseudomonadati</taxon>
        <taxon>Pseudomonadota</taxon>
        <taxon>Alphaproteobacteria</taxon>
        <taxon>Rhodobacterales</taxon>
        <taxon>Paracoccaceae</taxon>
        <taxon>Cereibacter</taxon>
    </lineage>
</organism>
<evidence type="ECO:0000256" key="3">
    <source>
        <dbReference type="PIRSR" id="PIRSR001235-1"/>
    </source>
</evidence>
<dbReference type="InterPro" id="IPR011650">
    <property type="entry name" value="Peptidase_M20_dimer"/>
</dbReference>
<dbReference type="InterPro" id="IPR010158">
    <property type="entry name" value="Amidase_Cbmase"/>
</dbReference>
<dbReference type="NCBIfam" id="NF009527">
    <property type="entry name" value="PRK12891.1"/>
    <property type="match status" value="1"/>
</dbReference>
<feature type="binding site" evidence="3">
    <location>
        <position position="101"/>
    </location>
    <ligand>
        <name>Zn(2+)</name>
        <dbReference type="ChEBI" id="CHEBI:29105"/>
        <label>2</label>
    </ligand>
</feature>
<keyword evidence="2 5" id="KW-0378">Hydrolase</keyword>
<reference evidence="5 6" key="1">
    <citation type="submission" date="2018-03" db="EMBL/GenBank/DDBJ databases">
        <title>Cereibacter changlensis.</title>
        <authorList>
            <person name="Meyer T.E."/>
            <person name="Miller S."/>
            <person name="Lodha T."/>
            <person name="Gandham S."/>
            <person name="Chintalapati S."/>
            <person name="Chintalapati V.R."/>
        </authorList>
    </citation>
    <scope>NUCLEOTIDE SEQUENCE [LARGE SCALE GENOMIC DNA]</scope>
    <source>
        <strain evidence="5 6">JA139</strain>
    </source>
</reference>
<dbReference type="Gene3D" id="3.40.630.10">
    <property type="entry name" value="Zn peptidases"/>
    <property type="match status" value="1"/>
</dbReference>
<protein>
    <submittedName>
        <fullName evidence="5">Zn-dependent hydrolase</fullName>
    </submittedName>
</protein>
<feature type="non-terminal residue" evidence="5">
    <location>
        <position position="416"/>
    </location>
</feature>
<dbReference type="SUPFAM" id="SSF53187">
    <property type="entry name" value="Zn-dependent exopeptidases"/>
    <property type="match status" value="1"/>
</dbReference>
<dbReference type="GO" id="GO:0046872">
    <property type="term" value="F:metal ion binding"/>
    <property type="evidence" value="ECO:0007669"/>
    <property type="project" value="UniProtKB-KW"/>
</dbReference>
<keyword evidence="3" id="KW-0479">Metal-binding</keyword>
<gene>
    <name evidence="5" type="ORF">C5F48_11960</name>
</gene>
<feature type="binding site" evidence="3">
    <location>
        <position position="136"/>
    </location>
    <ligand>
        <name>Zn(2+)</name>
        <dbReference type="ChEBI" id="CHEBI:29105"/>
        <label>2</label>
    </ligand>
</feature>
<feature type="binding site" evidence="3">
    <location>
        <position position="197"/>
    </location>
    <ligand>
        <name>Zn(2+)</name>
        <dbReference type="ChEBI" id="CHEBI:29105"/>
        <label>1</label>
    </ligand>
</feature>
<dbReference type="InterPro" id="IPR002933">
    <property type="entry name" value="Peptidase_M20"/>
</dbReference>
<dbReference type="CDD" id="cd03884">
    <property type="entry name" value="M20_bAS"/>
    <property type="match status" value="1"/>
</dbReference>
<evidence type="ECO:0000259" key="4">
    <source>
        <dbReference type="Pfam" id="PF07687"/>
    </source>
</evidence>
<dbReference type="NCBIfam" id="NF006769">
    <property type="entry name" value="PRK09290.1-3"/>
    <property type="match status" value="1"/>
</dbReference>
<proteinExistence type="inferred from homology"/>
<keyword evidence="6" id="KW-1185">Reference proteome</keyword>
<dbReference type="Pfam" id="PF07687">
    <property type="entry name" value="M20_dimer"/>
    <property type="match status" value="1"/>
</dbReference>
<dbReference type="GO" id="GO:0016813">
    <property type="term" value="F:hydrolase activity, acting on carbon-nitrogen (but not peptide) bonds, in linear amidines"/>
    <property type="evidence" value="ECO:0007669"/>
    <property type="project" value="InterPro"/>
</dbReference>
<dbReference type="Proteomes" id="UP000241010">
    <property type="component" value="Unassembled WGS sequence"/>
</dbReference>
<name>A0A2T4JU73_9RHOB</name>
<comment type="similarity">
    <text evidence="1">Belongs to the peptidase M20 family.</text>
</comment>
<sequence>MSASPAAGENLRINSARLWDSLMEMAKIGPGIAGGNNRQTLTDADAEGRALFRRWCEDAGCSMGVDTMGNMFATRPGTDPEALPVYMGSHLDTQPTGGKYDGVLGVLGALEVVRSLNDLGIRTKHPIVVTNWTNEEGARFAPAMLASGVFVGLHTQDYAYARTDAEGKSFGEELKRIGWVGDEAVGARKMHAMLELHIEQGPILEAEGKEIGVVTHGQGLWWLQITLTGRDAHTGSTPMDMRVNAGLGMARIIELVHRIAMEAQPDAVGAVGQANVYPNSRNVIPGKAVFTVDFRSPDREKLDGMRARLEAEAPEIADALGLGFEVEPVGHFDPVTFDPALVETVRASAEKLGYSHRDIISGAGHDACWINRVAPTVMIMCPCVGGLSHNEAEEISPEWAAAGTDVLFHAVLETAQ</sequence>
<dbReference type="InterPro" id="IPR036264">
    <property type="entry name" value="Bact_exopeptidase_dim_dom"/>
</dbReference>
<accession>A0A2T4JU73</accession>
<comment type="cofactor">
    <cofactor evidence="3">
        <name>Zn(2+)</name>
        <dbReference type="ChEBI" id="CHEBI:29105"/>
    </cofactor>
    <text evidence="3">Binds 2 Zn(2+) ions per subunit.</text>
</comment>
<dbReference type="PANTHER" id="PTHR32494:SF5">
    <property type="entry name" value="ALLANTOATE AMIDOHYDROLASE"/>
    <property type="match status" value="1"/>
</dbReference>
<evidence type="ECO:0000256" key="2">
    <source>
        <dbReference type="ARBA" id="ARBA00022801"/>
    </source>
</evidence>
<evidence type="ECO:0000313" key="6">
    <source>
        <dbReference type="Proteomes" id="UP000241010"/>
    </source>
</evidence>
<dbReference type="PANTHER" id="PTHR32494">
    <property type="entry name" value="ALLANTOATE DEIMINASE-RELATED"/>
    <property type="match status" value="1"/>
</dbReference>